<dbReference type="InterPro" id="IPR050309">
    <property type="entry name" value="Type-B_Carboxylest/Lipase"/>
</dbReference>
<dbReference type="PROSITE" id="PS00941">
    <property type="entry name" value="CARBOXYLESTERASE_B_2"/>
    <property type="match status" value="1"/>
</dbReference>
<keyword evidence="3" id="KW-0732">Signal</keyword>
<dbReference type="OrthoDB" id="408631at2759"/>
<dbReference type="AlphaFoldDB" id="A0A8K0RYG8"/>
<evidence type="ECO:0000313" key="6">
    <source>
        <dbReference type="Proteomes" id="UP000813427"/>
    </source>
</evidence>
<feature type="chain" id="PRO_5035490176" description="Carboxylic ester hydrolase" evidence="3">
    <location>
        <begin position="20"/>
        <end position="552"/>
    </location>
</feature>
<feature type="signal peptide" evidence="3">
    <location>
        <begin position="1"/>
        <end position="19"/>
    </location>
</feature>
<evidence type="ECO:0000259" key="4">
    <source>
        <dbReference type="Pfam" id="PF00135"/>
    </source>
</evidence>
<proteinExistence type="inferred from homology"/>
<organism evidence="5 6">
    <name type="scientific">Fusarium tricinctum</name>
    <dbReference type="NCBI Taxonomy" id="61284"/>
    <lineage>
        <taxon>Eukaryota</taxon>
        <taxon>Fungi</taxon>
        <taxon>Dikarya</taxon>
        <taxon>Ascomycota</taxon>
        <taxon>Pezizomycotina</taxon>
        <taxon>Sordariomycetes</taxon>
        <taxon>Hypocreomycetidae</taxon>
        <taxon>Hypocreales</taxon>
        <taxon>Nectriaceae</taxon>
        <taxon>Fusarium</taxon>
        <taxon>Fusarium tricinctum species complex</taxon>
    </lineage>
</organism>
<dbReference type="Gene3D" id="3.40.50.1820">
    <property type="entry name" value="alpha/beta hydrolase"/>
    <property type="match status" value="1"/>
</dbReference>
<dbReference type="PANTHER" id="PTHR11559">
    <property type="entry name" value="CARBOXYLESTERASE"/>
    <property type="match status" value="1"/>
</dbReference>
<gene>
    <name evidence="5" type="ORF">BKA59DRAFT_527445</name>
</gene>
<evidence type="ECO:0000313" key="5">
    <source>
        <dbReference type="EMBL" id="KAH7245650.1"/>
    </source>
</evidence>
<name>A0A8K0RYG8_9HYPO</name>
<dbReference type="PROSITE" id="PS00122">
    <property type="entry name" value="CARBOXYLESTERASE_B_1"/>
    <property type="match status" value="1"/>
</dbReference>
<protein>
    <recommendedName>
        <fullName evidence="3">Carboxylic ester hydrolase</fullName>
        <ecNumber evidence="3">3.1.1.-</ecNumber>
    </recommendedName>
</protein>
<dbReference type="SUPFAM" id="SSF53474">
    <property type="entry name" value="alpha/beta-Hydrolases"/>
    <property type="match status" value="1"/>
</dbReference>
<dbReference type="InterPro" id="IPR019826">
    <property type="entry name" value="Carboxylesterase_B_AS"/>
</dbReference>
<comment type="caution">
    <text evidence="5">The sequence shown here is derived from an EMBL/GenBank/DDBJ whole genome shotgun (WGS) entry which is preliminary data.</text>
</comment>
<dbReference type="InterPro" id="IPR002018">
    <property type="entry name" value="CarbesteraseB"/>
</dbReference>
<dbReference type="GO" id="GO:0016787">
    <property type="term" value="F:hydrolase activity"/>
    <property type="evidence" value="ECO:0007669"/>
    <property type="project" value="UniProtKB-KW"/>
</dbReference>
<keyword evidence="6" id="KW-1185">Reference proteome</keyword>
<dbReference type="Pfam" id="PF00135">
    <property type="entry name" value="COesterase"/>
    <property type="match status" value="1"/>
</dbReference>
<evidence type="ECO:0000256" key="2">
    <source>
        <dbReference type="ARBA" id="ARBA00022801"/>
    </source>
</evidence>
<dbReference type="EMBL" id="JAGPXF010000004">
    <property type="protein sequence ID" value="KAH7245650.1"/>
    <property type="molecule type" value="Genomic_DNA"/>
</dbReference>
<sequence length="552" mass="60991">MRSQSILYVCVLPITVIAATCTDSSNEALPIVDLDYAVHQASFDSTNNLYEFNNIRYAEPPLKARRFRYPIAPATVNRTVNDGSYGYACKQGLPRAKVVELSRPGEDVITARDRLIQNPLWSEDCLFLNVVVPKAVFPSQQCNARQPRATNKAKGSPVIVWIHGGGSSWGSKDDKEFTPSGLIERSKTSKSDGVIFVAINYRLGLFGFLNSHGDNRIDANAGLLDQRQAIEWVRKHIHLFGGDPENITVHGQSAGAASIMYHITSPKGVNFKNAILQSPTAPSLKVEDTWTDSLKLASNITEKTIANGEDLAQLSEKELAEVNGLATFNGPGLFYWGPSPDGAYVPDWPNNRLRDGKFKKSPALSLIAGHTANESIANIPNLPVAIDIALTTLLQPIANTTTKSYILETLYPPPEKTDIYSTAYERVLLLSAEATGFNCNPQLLSTIFKTWNYRFDVPPGYHFQDLNHTFYDGNKQGPVSPPAALAMQTYFGQFATTANPNTKGNGLLDWPKADSERRMVRFVPTGVELGKEVDNAKRCLFWDDFRRGKFEN</sequence>
<dbReference type="EC" id="3.1.1.-" evidence="3"/>
<comment type="similarity">
    <text evidence="1 3">Belongs to the type-B carboxylesterase/lipase family.</text>
</comment>
<dbReference type="InterPro" id="IPR019819">
    <property type="entry name" value="Carboxylesterase_B_CS"/>
</dbReference>
<keyword evidence="2 3" id="KW-0378">Hydrolase</keyword>
<evidence type="ECO:0000256" key="1">
    <source>
        <dbReference type="ARBA" id="ARBA00005964"/>
    </source>
</evidence>
<evidence type="ECO:0000256" key="3">
    <source>
        <dbReference type="RuleBase" id="RU361235"/>
    </source>
</evidence>
<accession>A0A8K0RYG8</accession>
<reference evidence="5" key="1">
    <citation type="journal article" date="2021" name="Nat. Commun.">
        <title>Genetic determinants of endophytism in the Arabidopsis root mycobiome.</title>
        <authorList>
            <person name="Mesny F."/>
            <person name="Miyauchi S."/>
            <person name="Thiergart T."/>
            <person name="Pickel B."/>
            <person name="Atanasova L."/>
            <person name="Karlsson M."/>
            <person name="Huettel B."/>
            <person name="Barry K.W."/>
            <person name="Haridas S."/>
            <person name="Chen C."/>
            <person name="Bauer D."/>
            <person name="Andreopoulos W."/>
            <person name="Pangilinan J."/>
            <person name="LaButti K."/>
            <person name="Riley R."/>
            <person name="Lipzen A."/>
            <person name="Clum A."/>
            <person name="Drula E."/>
            <person name="Henrissat B."/>
            <person name="Kohler A."/>
            <person name="Grigoriev I.V."/>
            <person name="Martin F.M."/>
            <person name="Hacquard S."/>
        </authorList>
    </citation>
    <scope>NUCLEOTIDE SEQUENCE</scope>
    <source>
        <strain evidence="5">MPI-SDFR-AT-0068</strain>
    </source>
</reference>
<dbReference type="Proteomes" id="UP000813427">
    <property type="component" value="Unassembled WGS sequence"/>
</dbReference>
<dbReference type="InterPro" id="IPR029058">
    <property type="entry name" value="AB_hydrolase_fold"/>
</dbReference>
<feature type="domain" description="Carboxylesterase type B" evidence="4">
    <location>
        <begin position="44"/>
        <end position="385"/>
    </location>
</feature>